<proteinExistence type="predicted"/>
<feature type="compositionally biased region" description="Polar residues" evidence="1">
    <location>
        <begin position="1"/>
        <end position="16"/>
    </location>
</feature>
<dbReference type="Proteomes" id="UP000886998">
    <property type="component" value="Unassembled WGS sequence"/>
</dbReference>
<accession>A0A8X6XAY3</accession>
<evidence type="ECO:0000256" key="1">
    <source>
        <dbReference type="SAM" id="MobiDB-lite"/>
    </source>
</evidence>
<gene>
    <name evidence="2" type="ORF">TNIN_4811</name>
</gene>
<comment type="caution">
    <text evidence="2">The sequence shown here is derived from an EMBL/GenBank/DDBJ whole genome shotgun (WGS) entry which is preliminary data.</text>
</comment>
<evidence type="ECO:0000313" key="3">
    <source>
        <dbReference type="Proteomes" id="UP000886998"/>
    </source>
</evidence>
<reference evidence="2" key="1">
    <citation type="submission" date="2020-08" db="EMBL/GenBank/DDBJ databases">
        <title>Multicomponent nature underlies the extraordinary mechanical properties of spider dragline silk.</title>
        <authorList>
            <person name="Kono N."/>
            <person name="Nakamura H."/>
            <person name="Mori M."/>
            <person name="Yoshida Y."/>
            <person name="Ohtoshi R."/>
            <person name="Malay A.D."/>
            <person name="Moran D.A.P."/>
            <person name="Tomita M."/>
            <person name="Numata K."/>
            <person name="Arakawa K."/>
        </authorList>
    </citation>
    <scope>NUCLEOTIDE SEQUENCE</scope>
</reference>
<organism evidence="2 3">
    <name type="scientific">Trichonephila inaurata madagascariensis</name>
    <dbReference type="NCBI Taxonomy" id="2747483"/>
    <lineage>
        <taxon>Eukaryota</taxon>
        <taxon>Metazoa</taxon>
        <taxon>Ecdysozoa</taxon>
        <taxon>Arthropoda</taxon>
        <taxon>Chelicerata</taxon>
        <taxon>Arachnida</taxon>
        <taxon>Araneae</taxon>
        <taxon>Araneomorphae</taxon>
        <taxon>Entelegynae</taxon>
        <taxon>Araneoidea</taxon>
        <taxon>Nephilidae</taxon>
        <taxon>Trichonephila</taxon>
        <taxon>Trichonephila inaurata</taxon>
    </lineage>
</organism>
<name>A0A8X6XAY3_9ARAC</name>
<dbReference type="AlphaFoldDB" id="A0A8X6XAY3"/>
<keyword evidence="3" id="KW-1185">Reference proteome</keyword>
<sequence>MPSRNSSILRSPMLSNRQKRGRNKIVIGQMDPRRHDGRIMGYKPSPHPFLNLLMVGDERPSSPQVWSEIIWWSVLPSSRSLKFFAERFETGGN</sequence>
<evidence type="ECO:0000313" key="2">
    <source>
        <dbReference type="EMBL" id="GFY50053.1"/>
    </source>
</evidence>
<feature type="region of interest" description="Disordered" evidence="1">
    <location>
        <begin position="1"/>
        <end position="39"/>
    </location>
</feature>
<dbReference type="EMBL" id="BMAV01007300">
    <property type="protein sequence ID" value="GFY50053.1"/>
    <property type="molecule type" value="Genomic_DNA"/>
</dbReference>
<protein>
    <submittedName>
        <fullName evidence="2">Uncharacterized protein</fullName>
    </submittedName>
</protein>